<evidence type="ECO:0000313" key="1">
    <source>
        <dbReference type="EMBL" id="MBB3939764.1"/>
    </source>
</evidence>
<proteinExistence type="predicted"/>
<reference evidence="1 2" key="1">
    <citation type="submission" date="2020-08" db="EMBL/GenBank/DDBJ databases">
        <title>Genomic Encyclopedia of Type Strains, Phase IV (KMG-IV): sequencing the most valuable type-strain genomes for metagenomic binning, comparative biology and taxonomic classification.</title>
        <authorList>
            <person name="Goeker M."/>
        </authorList>
    </citation>
    <scope>NUCLEOTIDE SEQUENCE [LARGE SCALE GENOMIC DNA]</scope>
    <source>
        <strain evidence="1 2">DSM 27568</strain>
    </source>
</reference>
<evidence type="ECO:0000313" key="2">
    <source>
        <dbReference type="Proteomes" id="UP000561459"/>
    </source>
</evidence>
<comment type="caution">
    <text evidence="1">The sequence shown here is derived from an EMBL/GenBank/DDBJ whole genome shotgun (WGS) entry which is preliminary data.</text>
</comment>
<accession>A0A7W6FXV5</accession>
<protein>
    <submittedName>
        <fullName evidence="1">Uncharacterized protein</fullName>
    </submittedName>
</protein>
<name>A0A7W6FXV5_9SPHN</name>
<sequence>MPTVTETDRRAAEDLRAHLADLTGFWHAPGDLSPICLALAAHREMAEAAAVATLPRADVVSMAQAKLDRKLLAYLPGPMIEKRATG</sequence>
<dbReference type="AlphaFoldDB" id="A0A7W6FXV5"/>
<dbReference type="Proteomes" id="UP000561459">
    <property type="component" value="Unassembled WGS sequence"/>
</dbReference>
<dbReference type="EMBL" id="JACIDY010000002">
    <property type="protein sequence ID" value="MBB3939764.1"/>
    <property type="molecule type" value="Genomic_DNA"/>
</dbReference>
<gene>
    <name evidence="1" type="ORF">GGR39_001404</name>
</gene>
<organism evidence="1 2">
    <name type="scientific">Novosphingobium fluoreni</name>
    <dbReference type="NCBI Taxonomy" id="1391222"/>
    <lineage>
        <taxon>Bacteria</taxon>
        <taxon>Pseudomonadati</taxon>
        <taxon>Pseudomonadota</taxon>
        <taxon>Alphaproteobacteria</taxon>
        <taxon>Sphingomonadales</taxon>
        <taxon>Sphingomonadaceae</taxon>
        <taxon>Novosphingobium</taxon>
    </lineage>
</organism>
<keyword evidence="2" id="KW-1185">Reference proteome</keyword>
<dbReference type="RefSeq" id="WP_183616432.1">
    <property type="nucleotide sequence ID" value="NZ_JACIDY010000002.1"/>
</dbReference>